<dbReference type="InterPro" id="IPR052894">
    <property type="entry name" value="AsmA-related"/>
</dbReference>
<evidence type="ECO:0000313" key="2">
    <source>
        <dbReference type="EMBL" id="QDG53873.1"/>
    </source>
</evidence>
<keyword evidence="3" id="KW-1185">Reference proteome</keyword>
<dbReference type="GO" id="GO:0005886">
    <property type="term" value="C:plasma membrane"/>
    <property type="evidence" value="ECO:0007669"/>
    <property type="project" value="TreeGrafter"/>
</dbReference>
<evidence type="ECO:0000313" key="3">
    <source>
        <dbReference type="Proteomes" id="UP000315995"/>
    </source>
</evidence>
<dbReference type="EMBL" id="CP041186">
    <property type="protein sequence ID" value="QDG53873.1"/>
    <property type="molecule type" value="Genomic_DNA"/>
</dbReference>
<proteinExistence type="predicted"/>
<accession>A0A4Y6Q033</accession>
<protein>
    <recommendedName>
        <fullName evidence="4">AsmA family protein</fullName>
    </recommendedName>
</protein>
<gene>
    <name evidence="2" type="ORF">FIV42_24955</name>
</gene>
<organism evidence="2 3">
    <name type="scientific">Persicimonas caeni</name>
    <dbReference type="NCBI Taxonomy" id="2292766"/>
    <lineage>
        <taxon>Bacteria</taxon>
        <taxon>Deltaproteobacteria</taxon>
        <taxon>Bradymonadales</taxon>
        <taxon>Bradymonadaceae</taxon>
        <taxon>Persicimonas</taxon>
    </lineage>
</organism>
<sequence length="623" mass="67786">MTRRVFLWGLLGLIALVAAAWGALQTEAARKYALDELTELLNRKLAGEVAVERVTGSLLWGATLHDFELRDGRGNSVLRVDEVDTTYALVTLLRGDLVFGRVELERPEFVVRRYDDGTLNLSTLAEPKGPDEPPPERGPERDKLQIYRLVVSDGTLHYEDETFEDVDARANLFVSTHGAVRSSIDSLGFNTSAGPLERSVSVVVDTASVDVRAGEVRFASDEVVVAEDSRFDDIRFSRKPSGEDADQNGSSHLAGEVERMKIAPTLALALSGDTALTSPVEATLTFEGPADNLGVYAQAKVAGGGEIDLRGAFERPASTLDLEVRADSLAPAAWVDMDAEDIAVGVFEGDLHVGLTEQRPVDYTLTGSARGVRVEGRTAERADFDLTGKWVRGAPGADEGLQRLTAKGTLSLRGFEADGTRARQLDSRVDFVHTPSRDTGDIRADLDRLVVDERVYGSGRVELDLEPGGKFRLDVRAVPEAAPDFPLRLDAVGVHSEAFDSFELSRFQVGGRGLLWKLRETAQIRITDEAVVIESLVLVGPGQPIRLDGTYPLDGTLAAIAERLGNAGLDALMSGKQMPAVLRDALPENLDSLTPEEIREAIPDEVEEQLSDEIKRRLRLPKF</sequence>
<evidence type="ECO:0008006" key="4">
    <source>
        <dbReference type="Google" id="ProtNLM"/>
    </source>
</evidence>
<dbReference type="GO" id="GO:0090313">
    <property type="term" value="P:regulation of protein targeting to membrane"/>
    <property type="evidence" value="ECO:0007669"/>
    <property type="project" value="TreeGrafter"/>
</dbReference>
<feature type="compositionally biased region" description="Basic and acidic residues" evidence="1">
    <location>
        <begin position="128"/>
        <end position="141"/>
    </location>
</feature>
<evidence type="ECO:0000256" key="1">
    <source>
        <dbReference type="SAM" id="MobiDB-lite"/>
    </source>
</evidence>
<dbReference type="PANTHER" id="PTHR30441">
    <property type="entry name" value="DUF748 DOMAIN-CONTAINING PROTEIN"/>
    <property type="match status" value="1"/>
</dbReference>
<name>A0A4Y6Q033_PERCE</name>
<reference evidence="2 3" key="1">
    <citation type="submission" date="2019-06" db="EMBL/GenBank/DDBJ databases">
        <title>Persicimonas caeni gen. nov., sp. nov., a predatory bacterium isolated from solar saltern.</title>
        <authorList>
            <person name="Wang S."/>
        </authorList>
    </citation>
    <scope>NUCLEOTIDE SEQUENCE [LARGE SCALE GENOMIC DNA]</scope>
    <source>
        <strain evidence="2 3">YN101</strain>
    </source>
</reference>
<dbReference type="AlphaFoldDB" id="A0A4Y6Q033"/>
<dbReference type="RefSeq" id="WP_141200327.1">
    <property type="nucleotide sequence ID" value="NZ_CP041186.1"/>
</dbReference>
<dbReference type="Pfam" id="PF05359">
    <property type="entry name" value="DUF748"/>
    <property type="match status" value="1"/>
</dbReference>
<dbReference type="Proteomes" id="UP000315995">
    <property type="component" value="Chromosome"/>
</dbReference>
<dbReference type="PANTHER" id="PTHR30441:SF8">
    <property type="entry name" value="DUF748 DOMAIN-CONTAINING PROTEIN"/>
    <property type="match status" value="1"/>
</dbReference>
<dbReference type="InterPro" id="IPR008023">
    <property type="entry name" value="DUF748"/>
</dbReference>
<accession>A0A5B8YBM4</accession>
<feature type="region of interest" description="Disordered" evidence="1">
    <location>
        <begin position="121"/>
        <end position="141"/>
    </location>
</feature>